<dbReference type="GO" id="GO:0000271">
    <property type="term" value="P:polysaccharide biosynthetic process"/>
    <property type="evidence" value="ECO:0007669"/>
    <property type="project" value="InterPro"/>
</dbReference>
<dbReference type="InterPro" id="IPR051401">
    <property type="entry name" value="GtrA_CellWall_Glycosyl"/>
</dbReference>
<dbReference type="Proteomes" id="UP000230495">
    <property type="component" value="Unassembled WGS sequence"/>
</dbReference>
<organism evidence="10">
    <name type="scientific">Enterobacter kobei</name>
    <dbReference type="NCBI Taxonomy" id="208224"/>
    <lineage>
        <taxon>Bacteria</taxon>
        <taxon>Pseudomonadati</taxon>
        <taxon>Pseudomonadota</taxon>
        <taxon>Gammaproteobacteria</taxon>
        <taxon>Enterobacterales</taxon>
        <taxon>Enterobacteriaceae</taxon>
        <taxon>Enterobacter</taxon>
        <taxon>Enterobacter cloacae complex</taxon>
    </lineage>
</organism>
<comment type="caution">
    <text evidence="10">The sequence shown here is derived from an EMBL/GenBank/DDBJ whole genome shotgun (WGS) entry which is preliminary data.</text>
</comment>
<evidence type="ECO:0000256" key="3">
    <source>
        <dbReference type="ARBA" id="ARBA00022692"/>
    </source>
</evidence>
<feature type="transmembrane region" description="Helical" evidence="8">
    <location>
        <begin position="91"/>
        <end position="110"/>
    </location>
</feature>
<comment type="function">
    <text evidence="6 7">Involved in O antigen modification. Involved in the translocation of bactoprenol-linked glucose across the cytoplasmic membrane.</text>
</comment>
<dbReference type="KEGG" id="ekb:BFV64_05435"/>
<sequence>MVKLFTRYVSVGVVNTALHWLCFGALMHFLDANQTVANVVAFCIAVTFSFFANAKWTFKAQATSARYIAFIVFMGVMAGVTGYIADLIGAPPVVTLVAFSGFSLVAGFLYSRFIVFRDAK</sequence>
<accession>A0A2J0PLP2</accession>
<evidence type="ECO:0000256" key="6">
    <source>
        <dbReference type="ARBA" id="ARBA00025595"/>
    </source>
</evidence>
<evidence type="ECO:0000256" key="7">
    <source>
        <dbReference type="PIRNR" id="PIRNR006298"/>
    </source>
</evidence>
<reference evidence="10 11" key="1">
    <citation type="journal article" date="2017" name="J. Antimicrob. Chemother.">
        <title>Characterization of the population structure, drug resistance mechanisms and plasmids of the community-associated Enterobacter cloacae complex in China.</title>
        <authorList>
            <person name="Zhou K."/>
            <person name="Yu W."/>
            <person name="Cao X."/>
            <person name="Shen P."/>
            <person name="Lu H."/>
            <person name="Luo Q."/>
            <person name="Rossen J.W.A."/>
            <person name="Xiao Y."/>
        </authorList>
    </citation>
    <scope>NUCLEOTIDE SEQUENCE [LARGE SCALE GENOMIC DNA]</scope>
    <source>
        <strain evidence="10">ECC1097</strain>
    </source>
</reference>
<feature type="transmembrane region" description="Helical" evidence="8">
    <location>
        <begin position="12"/>
        <end position="30"/>
    </location>
</feature>
<evidence type="ECO:0000313" key="10">
    <source>
        <dbReference type="EMBL" id="PJD75300.1"/>
    </source>
</evidence>
<dbReference type="InterPro" id="IPR007267">
    <property type="entry name" value="GtrA_DPMS_TM"/>
</dbReference>
<dbReference type="PIRSF" id="PIRSF006298">
    <property type="entry name" value="GtrA_prd"/>
    <property type="match status" value="1"/>
</dbReference>
<feature type="transmembrane region" description="Helical" evidence="8">
    <location>
        <begin position="36"/>
        <end position="54"/>
    </location>
</feature>
<protein>
    <recommendedName>
        <fullName evidence="7">Bactoprenol-linked glucose translocase</fullName>
    </recommendedName>
</protein>
<comment type="subcellular location">
    <subcellularLocation>
        <location evidence="1">Membrane</location>
        <topology evidence="1">Multi-pass membrane protein</topology>
    </subcellularLocation>
</comment>
<dbReference type="PANTHER" id="PTHR38459:SF1">
    <property type="entry name" value="PROPHAGE BACTOPRENOL-LINKED GLUCOSE TRANSLOCASE HOMOLOG"/>
    <property type="match status" value="1"/>
</dbReference>
<proteinExistence type="inferred from homology"/>
<evidence type="ECO:0000256" key="2">
    <source>
        <dbReference type="ARBA" id="ARBA00022448"/>
    </source>
</evidence>
<comment type="similarity">
    <text evidence="7">Belongs to the gtrA family.</text>
</comment>
<feature type="transmembrane region" description="Helical" evidence="8">
    <location>
        <begin position="66"/>
        <end position="85"/>
    </location>
</feature>
<evidence type="ECO:0000313" key="11">
    <source>
        <dbReference type="Proteomes" id="UP000230495"/>
    </source>
</evidence>
<evidence type="ECO:0000256" key="1">
    <source>
        <dbReference type="ARBA" id="ARBA00004141"/>
    </source>
</evidence>
<keyword evidence="5 8" id="KW-0472">Membrane</keyword>
<evidence type="ECO:0000256" key="5">
    <source>
        <dbReference type="ARBA" id="ARBA00023136"/>
    </source>
</evidence>
<dbReference type="Pfam" id="PF04138">
    <property type="entry name" value="GtrA_DPMS_TM"/>
    <property type="match status" value="1"/>
</dbReference>
<gene>
    <name evidence="10" type="ORF">B9Q37_06860</name>
</gene>
<dbReference type="EMBL" id="NEEU01000003">
    <property type="protein sequence ID" value="PJD75300.1"/>
    <property type="molecule type" value="Genomic_DNA"/>
</dbReference>
<dbReference type="InterPro" id="IPR016480">
    <property type="entry name" value="Glc_translocase_bactprenl-link"/>
</dbReference>
<dbReference type="PANTHER" id="PTHR38459">
    <property type="entry name" value="PROPHAGE BACTOPRENOL-LINKED GLUCOSE TRANSLOCASE HOMOLOG"/>
    <property type="match status" value="1"/>
</dbReference>
<keyword evidence="2 7" id="KW-0813">Transport</keyword>
<keyword evidence="4 8" id="KW-1133">Transmembrane helix</keyword>
<dbReference type="GO" id="GO:0005886">
    <property type="term" value="C:plasma membrane"/>
    <property type="evidence" value="ECO:0007669"/>
    <property type="project" value="TreeGrafter"/>
</dbReference>
<dbReference type="OrthoDB" id="5616234at2"/>
<name>A0A2J0PLP2_9ENTR</name>
<dbReference type="RefSeq" id="WP_014882854.1">
    <property type="nucleotide sequence ID" value="NC_018405.1"/>
</dbReference>
<evidence type="ECO:0000259" key="9">
    <source>
        <dbReference type="Pfam" id="PF04138"/>
    </source>
</evidence>
<dbReference type="AlphaFoldDB" id="A0A2J0PLP2"/>
<keyword evidence="3 8" id="KW-0812">Transmembrane</keyword>
<feature type="domain" description="GtrA/DPMS transmembrane" evidence="9">
    <location>
        <begin position="7"/>
        <end position="116"/>
    </location>
</feature>
<evidence type="ECO:0000256" key="8">
    <source>
        <dbReference type="SAM" id="Phobius"/>
    </source>
</evidence>
<dbReference type="KEGG" id="eno:ECENHK_05590"/>
<evidence type="ECO:0000256" key="4">
    <source>
        <dbReference type="ARBA" id="ARBA00022989"/>
    </source>
</evidence>